<evidence type="ECO:0000256" key="2">
    <source>
        <dbReference type="ARBA" id="ARBA00022946"/>
    </source>
</evidence>
<evidence type="ECO:0000313" key="5">
    <source>
        <dbReference type="Proteomes" id="UP001141434"/>
    </source>
</evidence>
<comment type="subcellular location">
    <subcellularLocation>
        <location evidence="1">Mitochondrion</location>
    </subcellularLocation>
</comment>
<dbReference type="AlphaFoldDB" id="A0A9W9FKE8"/>
<dbReference type="InterPro" id="IPR011990">
    <property type="entry name" value="TPR-like_helical_dom_sf"/>
</dbReference>
<keyword evidence="2" id="KW-0809">Transit peptide</keyword>
<reference evidence="4" key="1">
    <citation type="submission" date="2022-11" db="EMBL/GenBank/DDBJ databases">
        <authorList>
            <person name="Petersen C."/>
        </authorList>
    </citation>
    <scope>NUCLEOTIDE SEQUENCE</scope>
    <source>
        <strain evidence="4">IBT 34128</strain>
    </source>
</reference>
<sequence length="673" mass="76542">MQANSSNHPLQIKSLKNSVVPLRPGIPPEEAAQYTQRFYQILEDGQPDQAMEVMVDPRSAELVGSLADSVFVEVLHLLSPAHFVEPFRDLHLPLHAWIALRKGVKRIEEIFDDFVGNLLTIVGYRTAAGVPLHLAEYTHLLDCARSMGNAPLADELWEAMVANKVELDAVCYNHIMEAKVWDHAYTGLESKRLQMTSFNWRKRGMENPTRGWRGYGTGARSVRTTVWNIYHQMTEEGHPSDERTFVNLMIASSRVGDIQGVKKILWDMWNVDIDALKEETDNSKLPPATPYDPWSALYPTDRLLFAVAHTLATNNDIPGALRGIDFISSAYNIPIPHKVWYDLFERAYTLSRERRKTSHRGKKGSLANGAISRDLLRVMFDTMTSEPYNVPPTVEMYTKMARTNQSDGRLADCKSMLAGAYEILRQSRKERKEAKSAVVHCLGPALEYNSEEGTPLGLLFAESPHLAEAVQTYDILQLQVFQQTHLINRTVYSLVVQETEWTEIPMGVWERQERPKVMEEWCDFLPQSHSLDYADGGKVEFEGSSTTYSRFLTPGRVPVRRLSSPDRLFAPIEKTRPEDSWEWHHLKTLIPELDMPRGPLSRLFAFQGQISPDFRKFSSNLQTRVNYPPDHPLSMDNNPEGGFYGRLAALGLLRPKSQRGVFLIDPEHPYAPV</sequence>
<protein>
    <submittedName>
        <fullName evidence="4">Uncharacterized protein</fullName>
    </submittedName>
</protein>
<reference evidence="4" key="2">
    <citation type="journal article" date="2023" name="IMA Fungus">
        <title>Comparative genomic study of the Penicillium genus elucidates a diverse pangenome and 15 lateral gene transfer events.</title>
        <authorList>
            <person name="Petersen C."/>
            <person name="Sorensen T."/>
            <person name="Nielsen M.R."/>
            <person name="Sondergaard T.E."/>
            <person name="Sorensen J.L."/>
            <person name="Fitzpatrick D.A."/>
            <person name="Frisvad J.C."/>
            <person name="Nielsen K.L."/>
        </authorList>
    </citation>
    <scope>NUCLEOTIDE SEQUENCE</scope>
    <source>
        <strain evidence="4">IBT 34128</strain>
    </source>
</reference>
<dbReference type="Pfam" id="PF12921">
    <property type="entry name" value="ATP13"/>
    <property type="match status" value="1"/>
</dbReference>
<accession>A0A9W9FKE8</accession>
<evidence type="ECO:0000256" key="1">
    <source>
        <dbReference type="ARBA" id="ARBA00004173"/>
    </source>
</evidence>
<keyword evidence="3" id="KW-0496">Mitochondrion</keyword>
<evidence type="ECO:0000256" key="3">
    <source>
        <dbReference type="ARBA" id="ARBA00023128"/>
    </source>
</evidence>
<dbReference type="Proteomes" id="UP001141434">
    <property type="component" value="Unassembled WGS sequence"/>
</dbReference>
<organism evidence="4 5">
    <name type="scientific">Penicillium alfredii</name>
    <dbReference type="NCBI Taxonomy" id="1506179"/>
    <lineage>
        <taxon>Eukaryota</taxon>
        <taxon>Fungi</taxon>
        <taxon>Dikarya</taxon>
        <taxon>Ascomycota</taxon>
        <taxon>Pezizomycotina</taxon>
        <taxon>Eurotiomycetes</taxon>
        <taxon>Eurotiomycetidae</taxon>
        <taxon>Eurotiales</taxon>
        <taxon>Aspergillaceae</taxon>
        <taxon>Penicillium</taxon>
    </lineage>
</organism>
<dbReference type="Gene3D" id="1.25.40.10">
    <property type="entry name" value="Tetratricopeptide repeat domain"/>
    <property type="match status" value="1"/>
</dbReference>
<keyword evidence="5" id="KW-1185">Reference proteome</keyword>
<dbReference type="RefSeq" id="XP_056512674.1">
    <property type="nucleotide sequence ID" value="XM_056654647.1"/>
</dbReference>
<proteinExistence type="predicted"/>
<dbReference type="GeneID" id="81393815"/>
<dbReference type="OrthoDB" id="185373at2759"/>
<comment type="caution">
    <text evidence="4">The sequence shown here is derived from an EMBL/GenBank/DDBJ whole genome shotgun (WGS) entry which is preliminary data.</text>
</comment>
<gene>
    <name evidence="4" type="ORF">NUU61_004065</name>
</gene>
<name>A0A9W9FKE8_9EURO</name>
<evidence type="ECO:0000313" key="4">
    <source>
        <dbReference type="EMBL" id="KAJ5101843.1"/>
    </source>
</evidence>
<dbReference type="EMBL" id="JAPMSZ010000005">
    <property type="protein sequence ID" value="KAJ5101843.1"/>
    <property type="molecule type" value="Genomic_DNA"/>
</dbReference>
<dbReference type="InterPro" id="IPR024319">
    <property type="entry name" value="ATPase_expression_mit"/>
</dbReference>
<dbReference type="GO" id="GO:0005739">
    <property type="term" value="C:mitochondrion"/>
    <property type="evidence" value="ECO:0007669"/>
    <property type="project" value="UniProtKB-SubCell"/>
</dbReference>